<gene>
    <name evidence="2" type="ORF">HLI17_16160</name>
</gene>
<accession>A0A7Y2R5M0</accession>
<comment type="caution">
    <text evidence="2">The sequence shown here is derived from an EMBL/GenBank/DDBJ whole genome shotgun (WGS) entry which is preliminary data.</text>
</comment>
<evidence type="ECO:0000256" key="1">
    <source>
        <dbReference type="SAM" id="MobiDB-lite"/>
    </source>
</evidence>
<proteinExistence type="predicted"/>
<dbReference type="Gene3D" id="1.20.120.330">
    <property type="entry name" value="Nucleotidyltransferases domain 2"/>
    <property type="match status" value="1"/>
</dbReference>
<feature type="compositionally biased region" description="Polar residues" evidence="1">
    <location>
        <begin position="1"/>
        <end position="10"/>
    </location>
</feature>
<evidence type="ECO:0000313" key="3">
    <source>
        <dbReference type="Proteomes" id="UP000530654"/>
    </source>
</evidence>
<dbReference type="Proteomes" id="UP000530654">
    <property type="component" value="Unassembled WGS sequence"/>
</dbReference>
<organism evidence="2 3">
    <name type="scientific">Rhizobium laguerreae</name>
    <dbReference type="NCBI Taxonomy" id="1076926"/>
    <lineage>
        <taxon>Bacteria</taxon>
        <taxon>Pseudomonadati</taxon>
        <taxon>Pseudomonadota</taxon>
        <taxon>Alphaproteobacteria</taxon>
        <taxon>Hyphomicrobiales</taxon>
        <taxon>Rhizobiaceae</taxon>
        <taxon>Rhizobium/Agrobacterium group</taxon>
        <taxon>Rhizobium</taxon>
    </lineage>
</organism>
<dbReference type="InterPro" id="IPR038026">
    <property type="entry name" value="MtlR-like_sf"/>
</dbReference>
<dbReference type="EMBL" id="JABEQY010000013">
    <property type="protein sequence ID" value="NNH64800.1"/>
    <property type="molecule type" value="Genomic_DNA"/>
</dbReference>
<sequence>MDNNYMGSRSLSKESHSPGRLPIWSSRRERRSSPVDDEFAEVVAFSKGTEAAGTRVDIAFALGIVGSGARKALKVIAEIQNKFAHKLEIHSFDHPDVTKLIDKLKYIDFAITGPGAEGLMRLWNRSPNSEVKSGSGWRASDNPFDHRGKFEKTCGFLQQSLRTSAPGSTHPDLHEK</sequence>
<protein>
    <submittedName>
        <fullName evidence="2">Uncharacterized protein</fullName>
    </submittedName>
</protein>
<dbReference type="AlphaFoldDB" id="A0A7Y2R5M0"/>
<evidence type="ECO:0000313" key="2">
    <source>
        <dbReference type="EMBL" id="NNH64800.1"/>
    </source>
</evidence>
<dbReference type="RefSeq" id="WP_170254919.1">
    <property type="nucleotide sequence ID" value="NZ_JABEQY010000013.1"/>
</dbReference>
<reference evidence="2 3" key="1">
    <citation type="submission" date="2020-04" db="EMBL/GenBank/DDBJ databases">
        <title>Rhizobium bacterial biofertilizers improve the content of phenolic compounds of Lactuca sativa L. under non-saline and saline-stress conditions.</title>
        <authorList>
            <person name="Ayuso-Calles M."/>
            <person name="Garcia-Estevez I."/>
            <person name="Jimenez-Gomez A."/>
            <person name="Flores-Felix J.D."/>
            <person name="Escribano-Bailon M."/>
            <person name="Rivas R."/>
        </authorList>
    </citation>
    <scope>NUCLEOTIDE SEQUENCE [LARGE SCALE GENOMIC DNA]</scope>
    <source>
        <strain evidence="2 3">GPTR02</strain>
    </source>
</reference>
<dbReference type="SUPFAM" id="SSF158668">
    <property type="entry name" value="MtlR-like"/>
    <property type="match status" value="1"/>
</dbReference>
<name>A0A7Y2R5M0_9HYPH</name>
<feature type="region of interest" description="Disordered" evidence="1">
    <location>
        <begin position="1"/>
        <end position="33"/>
    </location>
</feature>